<keyword evidence="4 7" id="KW-0813">Transport</keyword>
<dbReference type="Proteomes" id="UP000482960">
    <property type="component" value="Unassembled WGS sequence"/>
</dbReference>
<keyword evidence="6 7" id="KW-0592">Phosphate transport</keyword>
<dbReference type="FunFam" id="1.20.58.220:FF:000004">
    <property type="entry name" value="Phosphate-specific transport system accessory protein PhoU"/>
    <property type="match status" value="1"/>
</dbReference>
<evidence type="ECO:0000256" key="2">
    <source>
        <dbReference type="ARBA" id="ARBA00008107"/>
    </source>
</evidence>
<evidence type="ECO:0000313" key="10">
    <source>
        <dbReference type="Proteomes" id="UP000482960"/>
    </source>
</evidence>
<gene>
    <name evidence="9" type="ORF">Prum_047110</name>
</gene>
<evidence type="ECO:0000256" key="6">
    <source>
        <dbReference type="ARBA" id="ARBA00022592"/>
    </source>
</evidence>
<dbReference type="InterPro" id="IPR026022">
    <property type="entry name" value="PhoU_dom"/>
</dbReference>
<reference evidence="9 10" key="1">
    <citation type="submission" date="2020-03" db="EMBL/GenBank/DDBJ databases">
        <title>Whole genome shotgun sequence of Phytohabitans rumicis NBRC 108638.</title>
        <authorList>
            <person name="Komaki H."/>
            <person name="Tamura T."/>
        </authorList>
    </citation>
    <scope>NUCLEOTIDE SEQUENCE [LARGE SCALE GENOMIC DNA]</scope>
    <source>
        <strain evidence="9 10">NBRC 108638</strain>
    </source>
</reference>
<dbReference type="AlphaFoldDB" id="A0A6V8L927"/>
<keyword evidence="10" id="KW-1185">Reference proteome</keyword>
<dbReference type="GO" id="GO:0006817">
    <property type="term" value="P:phosphate ion transport"/>
    <property type="evidence" value="ECO:0007669"/>
    <property type="project" value="UniProtKB-KW"/>
</dbReference>
<dbReference type="GO" id="GO:0030643">
    <property type="term" value="P:intracellular phosphate ion homeostasis"/>
    <property type="evidence" value="ECO:0007669"/>
    <property type="project" value="InterPro"/>
</dbReference>
<accession>A0A6V8L927</accession>
<evidence type="ECO:0000256" key="3">
    <source>
        <dbReference type="ARBA" id="ARBA00011738"/>
    </source>
</evidence>
<dbReference type="InterPro" id="IPR038078">
    <property type="entry name" value="PhoU-like_sf"/>
</dbReference>
<name>A0A6V8L927_9ACTN</name>
<evidence type="ECO:0000256" key="4">
    <source>
        <dbReference type="ARBA" id="ARBA00022448"/>
    </source>
</evidence>
<dbReference type="PANTHER" id="PTHR42930:SF3">
    <property type="entry name" value="PHOSPHATE-SPECIFIC TRANSPORT SYSTEM ACCESSORY PROTEIN PHOU"/>
    <property type="match status" value="1"/>
</dbReference>
<proteinExistence type="inferred from homology"/>
<evidence type="ECO:0000259" key="8">
    <source>
        <dbReference type="Pfam" id="PF01895"/>
    </source>
</evidence>
<dbReference type="GO" id="GO:0045936">
    <property type="term" value="P:negative regulation of phosphate metabolic process"/>
    <property type="evidence" value="ECO:0007669"/>
    <property type="project" value="InterPro"/>
</dbReference>
<dbReference type="Pfam" id="PF01895">
    <property type="entry name" value="PhoU"/>
    <property type="match status" value="2"/>
</dbReference>
<evidence type="ECO:0000313" key="9">
    <source>
        <dbReference type="EMBL" id="GFJ91069.1"/>
    </source>
</evidence>
<dbReference type="GO" id="GO:0005737">
    <property type="term" value="C:cytoplasm"/>
    <property type="evidence" value="ECO:0007669"/>
    <property type="project" value="UniProtKB-SubCell"/>
</dbReference>
<dbReference type="PIRSF" id="PIRSF003107">
    <property type="entry name" value="PhoU"/>
    <property type="match status" value="1"/>
</dbReference>
<evidence type="ECO:0000256" key="5">
    <source>
        <dbReference type="ARBA" id="ARBA00022490"/>
    </source>
</evidence>
<keyword evidence="5 7" id="KW-0963">Cytoplasm</keyword>
<reference evidence="9 10" key="2">
    <citation type="submission" date="2020-03" db="EMBL/GenBank/DDBJ databases">
        <authorList>
            <person name="Ichikawa N."/>
            <person name="Kimura A."/>
            <person name="Kitahashi Y."/>
            <person name="Uohara A."/>
        </authorList>
    </citation>
    <scope>NUCLEOTIDE SEQUENCE [LARGE SCALE GENOMIC DNA]</scope>
    <source>
        <strain evidence="9 10">NBRC 108638</strain>
    </source>
</reference>
<protein>
    <recommendedName>
        <fullName evidence="7">Phosphate-specific transport system accessory protein PhoU</fullName>
    </recommendedName>
</protein>
<evidence type="ECO:0000256" key="7">
    <source>
        <dbReference type="PIRNR" id="PIRNR003107"/>
    </source>
</evidence>
<dbReference type="InterPro" id="IPR028366">
    <property type="entry name" value="PhoU"/>
</dbReference>
<dbReference type="SUPFAM" id="SSF109755">
    <property type="entry name" value="PhoU-like"/>
    <property type="match status" value="1"/>
</dbReference>
<feature type="domain" description="PhoU" evidence="8">
    <location>
        <begin position="142"/>
        <end position="223"/>
    </location>
</feature>
<comment type="function">
    <text evidence="7">Plays a role in the regulation of phosphate uptake.</text>
</comment>
<comment type="caution">
    <text evidence="9">The sequence shown here is derived from an EMBL/GenBank/DDBJ whole genome shotgun (WGS) entry which is preliminary data.</text>
</comment>
<comment type="similarity">
    <text evidence="2 7">Belongs to the PhoU family.</text>
</comment>
<sequence>MFTLRPNVVNAMERLSPNIDAMRDDLKADLLEVGRLLVSMAEAVRTAMRNATDALLAADREACEGVIARDQEINEMHRQVDERVYETLARQAPVATDLRLVITGIQIAADLERMGDLAEHVAKTALRRYPALAVPPELREVITSMAAVADRIAGKVGLVLTTQNETLAAELESDDDAMDELQRQLFRILLGKDWPYGAEAAIDGALLGRWYERFADHAVNAGNQVVYLVTGESA</sequence>
<comment type="subcellular location">
    <subcellularLocation>
        <location evidence="1 7">Cytoplasm</location>
    </subcellularLocation>
</comment>
<dbReference type="EMBL" id="BLPG01000001">
    <property type="protein sequence ID" value="GFJ91069.1"/>
    <property type="molecule type" value="Genomic_DNA"/>
</dbReference>
<dbReference type="NCBIfam" id="TIGR02135">
    <property type="entry name" value="phoU_full"/>
    <property type="match status" value="1"/>
</dbReference>
<dbReference type="PANTHER" id="PTHR42930">
    <property type="entry name" value="PHOSPHATE-SPECIFIC TRANSPORT SYSTEM ACCESSORY PROTEIN PHOU"/>
    <property type="match status" value="1"/>
</dbReference>
<dbReference type="Gene3D" id="1.20.58.220">
    <property type="entry name" value="Phosphate transport system protein phou homolog 2, domain 2"/>
    <property type="match status" value="1"/>
</dbReference>
<evidence type="ECO:0000256" key="1">
    <source>
        <dbReference type="ARBA" id="ARBA00004496"/>
    </source>
</evidence>
<feature type="domain" description="PhoU" evidence="8">
    <location>
        <begin position="38"/>
        <end position="124"/>
    </location>
</feature>
<comment type="subunit">
    <text evidence="3 7">Homodimer.</text>
</comment>
<organism evidence="9 10">
    <name type="scientific">Phytohabitans rumicis</name>
    <dbReference type="NCBI Taxonomy" id="1076125"/>
    <lineage>
        <taxon>Bacteria</taxon>
        <taxon>Bacillati</taxon>
        <taxon>Actinomycetota</taxon>
        <taxon>Actinomycetes</taxon>
        <taxon>Micromonosporales</taxon>
        <taxon>Micromonosporaceae</taxon>
    </lineage>
</organism>